<name>A0A438AXV1_9NOCA</name>
<evidence type="ECO:0000313" key="2">
    <source>
        <dbReference type="EMBL" id="RVW03547.1"/>
    </source>
</evidence>
<reference evidence="2 3" key="1">
    <citation type="submission" date="2018-11" db="EMBL/GenBank/DDBJ databases">
        <title>Rhodococcus spongicola sp. nov. and Rhodococcus xishaensis sp. nov. from marine sponges.</title>
        <authorList>
            <person name="Li L."/>
            <person name="Lin H.W."/>
        </authorList>
    </citation>
    <scope>NUCLEOTIDE SEQUENCE [LARGE SCALE GENOMIC DNA]</scope>
    <source>
        <strain evidence="2 3">LHW50502</strain>
    </source>
</reference>
<feature type="domain" description="AB hydrolase-1" evidence="1">
    <location>
        <begin position="10"/>
        <end position="232"/>
    </location>
</feature>
<proteinExistence type="predicted"/>
<comment type="caution">
    <text evidence="2">The sequence shown here is derived from an EMBL/GenBank/DDBJ whole genome shotgun (WGS) entry which is preliminary data.</text>
</comment>
<dbReference type="RefSeq" id="WP_127947142.1">
    <property type="nucleotide sequence ID" value="NZ_RKLN01000003.1"/>
</dbReference>
<dbReference type="Gene3D" id="3.40.50.1820">
    <property type="entry name" value="alpha/beta hydrolase"/>
    <property type="match status" value="1"/>
</dbReference>
<evidence type="ECO:0000259" key="1">
    <source>
        <dbReference type="Pfam" id="PF12697"/>
    </source>
</evidence>
<dbReference type="Proteomes" id="UP000284333">
    <property type="component" value="Unassembled WGS sequence"/>
</dbReference>
<protein>
    <submittedName>
        <fullName evidence="2">Alpha/beta hydrolase</fullName>
    </submittedName>
</protein>
<keyword evidence="2" id="KW-0378">Hydrolase</keyword>
<gene>
    <name evidence="2" type="ORF">EF834_10615</name>
</gene>
<dbReference type="PANTHER" id="PTHR37017:SF13">
    <property type="entry name" value="AB HYDROLASE-1 DOMAIN-CONTAINING PROTEIN"/>
    <property type="match status" value="1"/>
</dbReference>
<dbReference type="EMBL" id="RKLN01000003">
    <property type="protein sequence ID" value="RVW03547.1"/>
    <property type="molecule type" value="Genomic_DNA"/>
</dbReference>
<dbReference type="OrthoDB" id="9773549at2"/>
<keyword evidence="3" id="KW-1185">Reference proteome</keyword>
<dbReference type="Pfam" id="PF12697">
    <property type="entry name" value="Abhydrolase_6"/>
    <property type="match status" value="1"/>
</dbReference>
<dbReference type="AlphaFoldDB" id="A0A438AXV1"/>
<evidence type="ECO:0000313" key="3">
    <source>
        <dbReference type="Proteomes" id="UP000284333"/>
    </source>
</evidence>
<dbReference type="GO" id="GO:0016787">
    <property type="term" value="F:hydrolase activity"/>
    <property type="evidence" value="ECO:0007669"/>
    <property type="project" value="UniProtKB-KW"/>
</dbReference>
<dbReference type="SUPFAM" id="SSF53474">
    <property type="entry name" value="alpha/beta-Hydrolases"/>
    <property type="match status" value="1"/>
</dbReference>
<organism evidence="2 3">
    <name type="scientific">Rhodococcus spongiicola</name>
    <dbReference type="NCBI Taxonomy" id="2487352"/>
    <lineage>
        <taxon>Bacteria</taxon>
        <taxon>Bacillati</taxon>
        <taxon>Actinomycetota</taxon>
        <taxon>Actinomycetes</taxon>
        <taxon>Mycobacteriales</taxon>
        <taxon>Nocardiaceae</taxon>
        <taxon>Rhodococcus</taxon>
    </lineage>
</organism>
<dbReference type="PANTHER" id="PTHR37017">
    <property type="entry name" value="AB HYDROLASE-1 DOMAIN-CONTAINING PROTEIN-RELATED"/>
    <property type="match status" value="1"/>
</dbReference>
<accession>A0A438AXV1</accession>
<dbReference type="InterPro" id="IPR000073">
    <property type="entry name" value="AB_hydrolase_1"/>
</dbReference>
<sequence length="267" mass="28560">MTTNTSEPTIILIAGHWLGAWAWDEVVEHLTAAGRRAIPMTLPGLDEGDRERAFRTLDDQVAAIEKAAATEEQAVVIVAHSGANAPVSLVLDQHPELVRRVVWVDSGPVAPGSVFAPDMPDDLDELPLPPFDALEEQASLEGLSSHVLERFRARAVPEPGSVLRQPVELTNDARLKIPTTVVCCSIPSAQLMELANAGHPMFAEVANLQHLDLIDLPTGHWPMWSRSDDLAQLIAAEATGSVTSTALPVSPCAATSTRAQARSSIST</sequence>
<dbReference type="InterPro" id="IPR052897">
    <property type="entry name" value="Sec-Metab_Biosynth_Hydrolase"/>
</dbReference>
<dbReference type="InterPro" id="IPR029058">
    <property type="entry name" value="AB_hydrolase_fold"/>
</dbReference>